<dbReference type="Proteomes" id="UP000077349">
    <property type="component" value="Unassembled WGS sequence"/>
</dbReference>
<dbReference type="AlphaFoldDB" id="A0A177G4F9"/>
<feature type="region of interest" description="Disordered" evidence="1">
    <location>
        <begin position="1"/>
        <end position="34"/>
    </location>
</feature>
<comment type="caution">
    <text evidence="2">The sequence shown here is derived from an EMBL/GenBank/DDBJ whole genome shotgun (WGS) entry which is preliminary data.</text>
</comment>
<sequence>MMNTPVVATRKANTTPGESTAVAETSSATAELASTARRGKCARGAMTCRARGTSPLHAISYTTRDVAYKPELSVDKVADKMTSVITALAYGT</sequence>
<evidence type="ECO:0000313" key="3">
    <source>
        <dbReference type="Proteomes" id="UP000077349"/>
    </source>
</evidence>
<name>A0A177G4F9_9PROT</name>
<dbReference type="EMBL" id="LVHD01000088">
    <property type="protein sequence ID" value="OAG75249.1"/>
    <property type="molecule type" value="Genomic_DNA"/>
</dbReference>
<proteinExistence type="predicted"/>
<accession>A0A177G4F9</accession>
<gene>
    <name evidence="2" type="ORF">Amal_03582</name>
</gene>
<feature type="compositionally biased region" description="Low complexity" evidence="1">
    <location>
        <begin position="18"/>
        <end position="34"/>
    </location>
</feature>
<reference evidence="2 3" key="1">
    <citation type="submission" date="2016-03" db="EMBL/GenBank/DDBJ databases">
        <title>Draft genome sequence of Acetobacter malorum CECT 7742, a strain isolated from strawberry vinegar.</title>
        <authorList>
            <person name="Sainz F."/>
            <person name="Mas A."/>
            <person name="Torija M.J."/>
        </authorList>
    </citation>
    <scope>NUCLEOTIDE SEQUENCE [LARGE SCALE GENOMIC DNA]</scope>
    <source>
        <strain evidence="2 3">CECT 7742</strain>
    </source>
</reference>
<protein>
    <submittedName>
        <fullName evidence="2">Uncharacterized protein</fullName>
    </submittedName>
</protein>
<organism evidence="2 3">
    <name type="scientific">Acetobacter malorum</name>
    <dbReference type="NCBI Taxonomy" id="178901"/>
    <lineage>
        <taxon>Bacteria</taxon>
        <taxon>Pseudomonadati</taxon>
        <taxon>Pseudomonadota</taxon>
        <taxon>Alphaproteobacteria</taxon>
        <taxon>Acetobacterales</taxon>
        <taxon>Acetobacteraceae</taxon>
        <taxon>Acetobacter</taxon>
    </lineage>
</organism>
<evidence type="ECO:0000256" key="1">
    <source>
        <dbReference type="SAM" id="MobiDB-lite"/>
    </source>
</evidence>
<evidence type="ECO:0000313" key="2">
    <source>
        <dbReference type="EMBL" id="OAG75249.1"/>
    </source>
</evidence>